<evidence type="ECO:0000259" key="3">
    <source>
        <dbReference type="Pfam" id="PF00534"/>
    </source>
</evidence>
<evidence type="ECO:0000259" key="4">
    <source>
        <dbReference type="Pfam" id="PF13439"/>
    </source>
</evidence>
<keyword evidence="1" id="KW-0328">Glycosyltransferase</keyword>
<dbReference type="PANTHER" id="PTHR12526">
    <property type="entry name" value="GLYCOSYLTRANSFERASE"/>
    <property type="match status" value="1"/>
</dbReference>
<dbReference type="EMBL" id="CP047180">
    <property type="protein sequence ID" value="QHC62284.1"/>
    <property type="molecule type" value="Genomic_DNA"/>
</dbReference>
<proteinExistence type="predicted"/>
<feature type="domain" description="Glycosyltransferase subfamily 4-like N-terminal" evidence="4">
    <location>
        <begin position="81"/>
        <end position="204"/>
    </location>
</feature>
<sequence>MPRTAYVLKVYPRFSETFVVSEILAREAAGEDLVIFSLRAPDDPRFHPELARVSAPVRYLDKPVKASALWQGLRAAEQSPELLAAVGRLLPELLRASPEDAAQAVQLAAAVQREGVTHLHAHFASSATTVTRLASLLTGVPYSFTAHAKDLFHESVDAADLERKLAGARFAVTVSDYNVLHLAARFPAASARVHRVYNGLELERFAFSPRPERTGVLRVAAVGRLVEKKGFSVLVDAVAMLALGGTAVQVEIAGGGELHDALAERIRAAGLDGSVRLLGPVPQNEVAELLRRADVFVAPCVVGADGNADGLPTVLLEAMATGVPCISTAVTGIPEVIRDGDTGVLCRPGRADDLARALQRVVDPDFDTAGIAARARALVEREFDSRGQARTLAALTLAATAPATAPATATAPARPAAAAA</sequence>
<dbReference type="Pfam" id="PF13439">
    <property type="entry name" value="Glyco_transf_4"/>
    <property type="match status" value="1"/>
</dbReference>
<dbReference type="InterPro" id="IPR028098">
    <property type="entry name" value="Glyco_trans_4-like_N"/>
</dbReference>
<gene>
    <name evidence="5" type="ORF">GSU69_06045</name>
</gene>
<keyword evidence="2" id="KW-0808">Transferase</keyword>
<dbReference type="PANTHER" id="PTHR12526:SF637">
    <property type="entry name" value="GLYCOSYLTRANSFERASE EPSF-RELATED"/>
    <property type="match status" value="1"/>
</dbReference>
<evidence type="ECO:0000313" key="6">
    <source>
        <dbReference type="Proteomes" id="UP000464597"/>
    </source>
</evidence>
<evidence type="ECO:0000313" key="5">
    <source>
        <dbReference type="EMBL" id="QHC62284.1"/>
    </source>
</evidence>
<reference evidence="6" key="1">
    <citation type="submission" date="2019-12" db="EMBL/GenBank/DDBJ databases">
        <title>Complete and draft genome sequences of new strains and members of some known species of the genus Rathayibacter isolated from plants.</title>
        <authorList>
            <person name="Tarlachkov S.V."/>
            <person name="Starodumova I.P."/>
            <person name="Dorofeeva L.V."/>
            <person name="Prisyazhnaya N.V."/>
            <person name="Leyn S."/>
            <person name="Zlamal J."/>
            <person name="Elan M."/>
            <person name="Osterman A.L."/>
            <person name="Nadler S."/>
            <person name="Subbotin S.A."/>
            <person name="Evtushenko L.I."/>
        </authorList>
    </citation>
    <scope>NUCLEOTIDE SEQUENCE [LARGE SCALE GENOMIC DNA]</scope>
    <source>
        <strain evidence="6">VKM Ac-2802</strain>
    </source>
</reference>
<dbReference type="Proteomes" id="UP000464597">
    <property type="component" value="Chromosome"/>
</dbReference>
<dbReference type="SUPFAM" id="SSF53756">
    <property type="entry name" value="UDP-Glycosyltransferase/glycogen phosphorylase"/>
    <property type="match status" value="1"/>
</dbReference>
<name>A0ABX6GXM8_9MICO</name>
<dbReference type="Gene3D" id="3.40.50.2000">
    <property type="entry name" value="Glycogen Phosphorylase B"/>
    <property type="match status" value="2"/>
</dbReference>
<dbReference type="RefSeq" id="WP_159422381.1">
    <property type="nucleotide sequence ID" value="NZ_CP047180.1"/>
</dbReference>
<evidence type="ECO:0000256" key="2">
    <source>
        <dbReference type="ARBA" id="ARBA00022679"/>
    </source>
</evidence>
<accession>A0ABX6GXM8</accession>
<organism evidence="5 6">
    <name type="scientific">Rathayibacter festucae</name>
    <dbReference type="NCBI Taxonomy" id="110937"/>
    <lineage>
        <taxon>Bacteria</taxon>
        <taxon>Bacillati</taxon>
        <taxon>Actinomycetota</taxon>
        <taxon>Actinomycetes</taxon>
        <taxon>Micrococcales</taxon>
        <taxon>Microbacteriaceae</taxon>
        <taxon>Rathayibacter</taxon>
    </lineage>
</organism>
<feature type="domain" description="Glycosyl transferase family 1" evidence="3">
    <location>
        <begin position="217"/>
        <end position="363"/>
    </location>
</feature>
<dbReference type="Pfam" id="PF00534">
    <property type="entry name" value="Glycos_transf_1"/>
    <property type="match status" value="1"/>
</dbReference>
<evidence type="ECO:0000256" key="1">
    <source>
        <dbReference type="ARBA" id="ARBA00022676"/>
    </source>
</evidence>
<protein>
    <submittedName>
        <fullName evidence="5">Glycosyltransferase</fullName>
    </submittedName>
</protein>
<keyword evidence="6" id="KW-1185">Reference proteome</keyword>
<dbReference type="InterPro" id="IPR001296">
    <property type="entry name" value="Glyco_trans_1"/>
</dbReference>